<evidence type="ECO:0000256" key="4">
    <source>
        <dbReference type="ARBA" id="ARBA00022517"/>
    </source>
</evidence>
<dbReference type="STRING" id="244447.ENSCSEP00000011310"/>
<comment type="subcellular location">
    <subcellularLocation>
        <location evidence="2">Cytoplasm</location>
    </subcellularLocation>
    <subcellularLocation>
        <location evidence="1">Nucleus</location>
    </subcellularLocation>
</comment>
<dbReference type="InParanoid" id="A0A3P8VFS6"/>
<keyword evidence="5" id="KW-0479">Metal-binding</keyword>
<keyword evidence="8" id="KW-0862">Zinc</keyword>
<dbReference type="GO" id="GO:0030687">
    <property type="term" value="C:preribosome, large subunit precursor"/>
    <property type="evidence" value="ECO:0007669"/>
    <property type="project" value="TreeGrafter"/>
</dbReference>
<sequence>SQKPVQYQDQAVMTSYTCISCRVAFADGEVQRSHYKTDWHRYNLKRKVADMPPVTAENFQERVVAQRTAAEQHLSDSSAAEACSVCNKKFSSVNAYQNHLQSSRHQQAEKQALLAAQKKVEKMNEKNLEKGLGHDKVDHDARNQALQQVLKEQQRSGPAQQQEVGAAAKGRAEKPEKPPRVMWLEEQAKRREREDGGVAEEEEWEDVDEEMEDDEEEEEEMLMEEVVEEVESLSDLHPASLPGSIPVTDCLFCSHHSKTLVKNVDHMTRVHSFFIPDVEFLVDLRGLVRYLGEKIGAGNVCLWCNEKGRSFYSTEAVQSHMTDKSHCKLFTDGDAALEFADFYDFRSSYPDGEDGGDREATEEELPEKNLEYHDDTMELILPSGAKIGHRSLMRYYRQRFGAERTVALAHNRNAVGRVLRQYKALGWGEGISAPYQRQKDMRYVQMMKSKWMLKTGMSNNATKQKHFRVQVMF</sequence>
<comment type="function">
    <text evidence="11">Pre-60S-associated cytoplasmic factor involved in the cytoplasmic maturation of the 60S subunit.</text>
</comment>
<evidence type="ECO:0000313" key="17">
    <source>
        <dbReference type="Proteomes" id="UP000265120"/>
    </source>
</evidence>
<dbReference type="PANTHER" id="PTHR13182:SF8">
    <property type="entry name" value="CYTOPLASMIC 60S SUBUNIT BIOGENESIS FACTOR ZNF622"/>
    <property type="match status" value="1"/>
</dbReference>
<accession>A0A3P8VFS6</accession>
<dbReference type="GO" id="GO:0005634">
    <property type="term" value="C:nucleus"/>
    <property type="evidence" value="ECO:0007669"/>
    <property type="project" value="UniProtKB-SubCell"/>
</dbReference>
<dbReference type="Ensembl" id="ENSCSET00000011448.1">
    <property type="protein sequence ID" value="ENSCSEP00000011310.1"/>
    <property type="gene ID" value="ENSCSEG00000007253.1"/>
</dbReference>
<feature type="domain" description="C2H2-type" evidence="15">
    <location>
        <begin position="83"/>
        <end position="105"/>
    </location>
</feature>
<keyword evidence="9" id="KW-0539">Nucleus</keyword>
<proteinExistence type="inferred from homology"/>
<protein>
    <recommendedName>
        <fullName evidence="12">Cytoplasmic 60S subunit biogenesis factor ZNF622</fullName>
    </recommendedName>
    <alternativeName>
        <fullName evidence="13">Zinc finger protein 622</fullName>
    </alternativeName>
</protein>
<dbReference type="FunFam" id="3.30.160.60:FF:000915">
    <property type="entry name" value="Zinc finger protein 622"/>
    <property type="match status" value="1"/>
</dbReference>
<keyword evidence="6" id="KW-0677">Repeat</keyword>
<dbReference type="GeneTree" id="ENSGT00390000018047"/>
<keyword evidence="4" id="KW-0690">Ribosome biogenesis</keyword>
<dbReference type="GO" id="GO:0003676">
    <property type="term" value="F:nucleic acid binding"/>
    <property type="evidence" value="ECO:0007669"/>
    <property type="project" value="InterPro"/>
</dbReference>
<dbReference type="InterPro" id="IPR013087">
    <property type="entry name" value="Znf_C2H2_type"/>
</dbReference>
<evidence type="ECO:0000256" key="6">
    <source>
        <dbReference type="ARBA" id="ARBA00022737"/>
    </source>
</evidence>
<evidence type="ECO:0000256" key="7">
    <source>
        <dbReference type="ARBA" id="ARBA00022771"/>
    </source>
</evidence>
<dbReference type="FunCoup" id="A0A3P8VFS6">
    <property type="interactions" value="1307"/>
</dbReference>
<dbReference type="PANTHER" id="PTHR13182">
    <property type="entry name" value="ZINC FINGER PROTEIN 622"/>
    <property type="match status" value="1"/>
</dbReference>
<dbReference type="Pfam" id="PF12756">
    <property type="entry name" value="zf-C2H2_2"/>
    <property type="match status" value="1"/>
</dbReference>
<reference evidence="16" key="2">
    <citation type="submission" date="2025-08" db="UniProtKB">
        <authorList>
            <consortium name="Ensembl"/>
        </authorList>
    </citation>
    <scope>IDENTIFICATION</scope>
</reference>
<keyword evidence="3" id="KW-0963">Cytoplasm</keyword>
<evidence type="ECO:0000256" key="14">
    <source>
        <dbReference type="SAM" id="MobiDB-lite"/>
    </source>
</evidence>
<name>A0A3P8VFS6_CYNSE</name>
<evidence type="ECO:0000256" key="5">
    <source>
        <dbReference type="ARBA" id="ARBA00022723"/>
    </source>
</evidence>
<dbReference type="InterPro" id="IPR003604">
    <property type="entry name" value="Matrin/U1-like-C_Znf_C2H2"/>
</dbReference>
<dbReference type="GO" id="GO:0005737">
    <property type="term" value="C:cytoplasm"/>
    <property type="evidence" value="ECO:0007669"/>
    <property type="project" value="UniProtKB-SubCell"/>
</dbReference>
<feature type="compositionally biased region" description="Basic and acidic residues" evidence="14">
    <location>
        <begin position="170"/>
        <end position="179"/>
    </location>
</feature>
<evidence type="ECO:0000256" key="10">
    <source>
        <dbReference type="ARBA" id="ARBA00034126"/>
    </source>
</evidence>
<dbReference type="GO" id="GO:0042273">
    <property type="term" value="P:ribosomal large subunit biogenesis"/>
    <property type="evidence" value="ECO:0007669"/>
    <property type="project" value="TreeGrafter"/>
</dbReference>
<evidence type="ECO:0000256" key="1">
    <source>
        <dbReference type="ARBA" id="ARBA00004123"/>
    </source>
</evidence>
<dbReference type="InterPro" id="IPR041661">
    <property type="entry name" value="ZN622/Rei1/Reh1_Znf-C2H2"/>
</dbReference>
<dbReference type="InterPro" id="IPR040025">
    <property type="entry name" value="Znf622/Rei1/Reh1"/>
</dbReference>
<keyword evidence="17" id="KW-1185">Reference proteome</keyword>
<evidence type="ECO:0000256" key="11">
    <source>
        <dbReference type="ARBA" id="ARBA00059765"/>
    </source>
</evidence>
<evidence type="ECO:0000256" key="9">
    <source>
        <dbReference type="ARBA" id="ARBA00023242"/>
    </source>
</evidence>
<organism evidence="16 17">
    <name type="scientific">Cynoglossus semilaevis</name>
    <name type="common">Tongue sole</name>
    <dbReference type="NCBI Taxonomy" id="244447"/>
    <lineage>
        <taxon>Eukaryota</taxon>
        <taxon>Metazoa</taxon>
        <taxon>Chordata</taxon>
        <taxon>Craniata</taxon>
        <taxon>Vertebrata</taxon>
        <taxon>Euteleostomi</taxon>
        <taxon>Actinopterygii</taxon>
        <taxon>Neopterygii</taxon>
        <taxon>Teleostei</taxon>
        <taxon>Neoteleostei</taxon>
        <taxon>Acanthomorphata</taxon>
        <taxon>Carangaria</taxon>
        <taxon>Pleuronectiformes</taxon>
        <taxon>Pleuronectoidei</taxon>
        <taxon>Cynoglossidae</taxon>
        <taxon>Cynoglossinae</taxon>
        <taxon>Cynoglossus</taxon>
    </lineage>
</organism>
<dbReference type="SMART" id="SM00451">
    <property type="entry name" value="ZnF_U1"/>
    <property type="match status" value="2"/>
</dbReference>
<evidence type="ECO:0000256" key="3">
    <source>
        <dbReference type="ARBA" id="ARBA00022490"/>
    </source>
</evidence>
<feature type="domain" description="C2H2-type" evidence="15">
    <location>
        <begin position="18"/>
        <end position="40"/>
    </location>
</feature>
<dbReference type="InterPro" id="IPR036236">
    <property type="entry name" value="Znf_C2H2_sf"/>
</dbReference>
<dbReference type="SMART" id="SM00355">
    <property type="entry name" value="ZnF_C2H2"/>
    <property type="match status" value="4"/>
</dbReference>
<reference evidence="16 17" key="1">
    <citation type="journal article" date="2014" name="Nat. Genet.">
        <title>Whole-genome sequence of a flatfish provides insights into ZW sex chromosome evolution and adaptation to a benthic lifestyle.</title>
        <authorList>
            <person name="Chen S."/>
            <person name="Zhang G."/>
            <person name="Shao C."/>
            <person name="Huang Q."/>
            <person name="Liu G."/>
            <person name="Zhang P."/>
            <person name="Song W."/>
            <person name="An N."/>
            <person name="Chalopin D."/>
            <person name="Volff J.N."/>
            <person name="Hong Y."/>
            <person name="Li Q."/>
            <person name="Sha Z."/>
            <person name="Zhou H."/>
            <person name="Xie M."/>
            <person name="Yu Q."/>
            <person name="Liu Y."/>
            <person name="Xiang H."/>
            <person name="Wang N."/>
            <person name="Wu K."/>
            <person name="Yang C."/>
            <person name="Zhou Q."/>
            <person name="Liao X."/>
            <person name="Yang L."/>
            <person name="Hu Q."/>
            <person name="Zhang J."/>
            <person name="Meng L."/>
            <person name="Jin L."/>
            <person name="Tian Y."/>
            <person name="Lian J."/>
            <person name="Yang J."/>
            <person name="Miao G."/>
            <person name="Liu S."/>
            <person name="Liang Z."/>
            <person name="Yan F."/>
            <person name="Li Y."/>
            <person name="Sun B."/>
            <person name="Zhang H."/>
            <person name="Zhang J."/>
            <person name="Zhu Y."/>
            <person name="Du M."/>
            <person name="Zhao Y."/>
            <person name="Schartl M."/>
            <person name="Tang Q."/>
            <person name="Wang J."/>
        </authorList>
    </citation>
    <scope>NUCLEOTIDE SEQUENCE</scope>
</reference>
<dbReference type="PROSITE" id="PS00028">
    <property type="entry name" value="ZINC_FINGER_C2H2_1"/>
    <property type="match status" value="2"/>
</dbReference>
<dbReference type="OMA" id="WTQTQQQ"/>
<reference evidence="16" key="3">
    <citation type="submission" date="2025-09" db="UniProtKB">
        <authorList>
            <consortium name="Ensembl"/>
        </authorList>
    </citation>
    <scope>IDENTIFICATION</scope>
</reference>
<feature type="compositionally biased region" description="Basic and acidic residues" evidence="14">
    <location>
        <begin position="186"/>
        <end position="196"/>
    </location>
</feature>
<dbReference type="AlphaFoldDB" id="A0A3P8VFS6"/>
<evidence type="ECO:0000256" key="2">
    <source>
        <dbReference type="ARBA" id="ARBA00004496"/>
    </source>
</evidence>
<evidence type="ECO:0000256" key="12">
    <source>
        <dbReference type="ARBA" id="ARBA00071731"/>
    </source>
</evidence>
<evidence type="ECO:0000259" key="15">
    <source>
        <dbReference type="PROSITE" id="PS00028"/>
    </source>
</evidence>
<dbReference type="Pfam" id="PF12874">
    <property type="entry name" value="zf-met"/>
    <property type="match status" value="1"/>
</dbReference>
<evidence type="ECO:0000313" key="16">
    <source>
        <dbReference type="Ensembl" id="ENSCSEP00000011310.1"/>
    </source>
</evidence>
<dbReference type="SUPFAM" id="SSF57667">
    <property type="entry name" value="beta-beta-alpha zinc fingers"/>
    <property type="match status" value="2"/>
</dbReference>
<evidence type="ECO:0000256" key="13">
    <source>
        <dbReference type="ARBA" id="ARBA00078728"/>
    </source>
</evidence>
<comment type="similarity">
    <text evidence="10">Belongs to the REI1 family.</text>
</comment>
<evidence type="ECO:0000256" key="8">
    <source>
        <dbReference type="ARBA" id="ARBA00022833"/>
    </source>
</evidence>
<dbReference type="Proteomes" id="UP000265120">
    <property type="component" value="Chromosome 20"/>
</dbReference>
<feature type="compositionally biased region" description="Polar residues" evidence="14">
    <location>
        <begin position="149"/>
        <end position="163"/>
    </location>
</feature>
<feature type="compositionally biased region" description="Acidic residues" evidence="14">
    <location>
        <begin position="197"/>
        <end position="213"/>
    </location>
</feature>
<keyword evidence="7" id="KW-0863">Zinc-finger</keyword>
<feature type="region of interest" description="Disordered" evidence="14">
    <location>
        <begin position="149"/>
        <end position="213"/>
    </location>
</feature>
<dbReference type="GO" id="GO:0008270">
    <property type="term" value="F:zinc ion binding"/>
    <property type="evidence" value="ECO:0007669"/>
    <property type="project" value="UniProtKB-KW"/>
</dbReference>
<dbReference type="Gene3D" id="3.30.160.60">
    <property type="entry name" value="Classic Zinc Finger"/>
    <property type="match status" value="1"/>
</dbReference>